<reference evidence="2" key="1">
    <citation type="submission" date="2020-01" db="EMBL/GenBank/DDBJ databases">
        <title>Insect and environment-associated Actinomycetes.</title>
        <authorList>
            <person name="Currrie C."/>
            <person name="Chevrette M."/>
            <person name="Carlson C."/>
            <person name="Stubbendieck R."/>
            <person name="Wendt-Pienkowski E."/>
        </authorList>
    </citation>
    <scope>NUCLEOTIDE SEQUENCE</scope>
    <source>
        <strain evidence="2">SID12501</strain>
    </source>
</reference>
<protein>
    <submittedName>
        <fullName evidence="2">Uncharacterized protein</fullName>
    </submittedName>
</protein>
<evidence type="ECO:0000256" key="1">
    <source>
        <dbReference type="SAM" id="MobiDB-lite"/>
    </source>
</evidence>
<organism evidence="2">
    <name type="scientific">Streptomyces sp. SID12501</name>
    <dbReference type="NCBI Taxonomy" id="2706042"/>
    <lineage>
        <taxon>Bacteria</taxon>
        <taxon>Bacillati</taxon>
        <taxon>Actinomycetota</taxon>
        <taxon>Actinomycetes</taxon>
        <taxon>Kitasatosporales</taxon>
        <taxon>Streptomycetaceae</taxon>
        <taxon>Streptomyces</taxon>
    </lineage>
</organism>
<evidence type="ECO:0000313" key="2">
    <source>
        <dbReference type="EMBL" id="NEC88734.1"/>
    </source>
</evidence>
<feature type="region of interest" description="Disordered" evidence="1">
    <location>
        <begin position="1"/>
        <end position="53"/>
    </location>
</feature>
<dbReference type="RefSeq" id="WP_164316959.1">
    <property type="nucleotide sequence ID" value="NZ_JAAGLU010000019.1"/>
</dbReference>
<dbReference type="EMBL" id="JAAGLU010000019">
    <property type="protein sequence ID" value="NEC88734.1"/>
    <property type="molecule type" value="Genomic_DNA"/>
</dbReference>
<accession>A0A6B3BWH6</accession>
<proteinExistence type="predicted"/>
<feature type="compositionally biased region" description="Polar residues" evidence="1">
    <location>
        <begin position="18"/>
        <end position="48"/>
    </location>
</feature>
<gene>
    <name evidence="2" type="ORF">G3I71_23645</name>
</gene>
<dbReference type="AlphaFoldDB" id="A0A6B3BWH6"/>
<sequence>MNRNHREGGWRSGAGRRQVSSNVKAGNNNVIQSTTAGGDVSNVSQSVSPPADDTAVAEVRASLREFRDVLSRLGAGQDRDAGLRAADRIEGALDNPEDQRDTIEGAADTIGLIGRTVSALAGAATAVQQAVTALF</sequence>
<comment type="caution">
    <text evidence="2">The sequence shown here is derived from an EMBL/GenBank/DDBJ whole genome shotgun (WGS) entry which is preliminary data.</text>
</comment>
<name>A0A6B3BWH6_9ACTN</name>